<feature type="transmembrane region" description="Helical" evidence="1">
    <location>
        <begin position="56"/>
        <end position="76"/>
    </location>
</feature>
<name>A0A0J1GL52_9GAMM</name>
<keyword evidence="1" id="KW-0472">Membrane</keyword>
<keyword evidence="1" id="KW-1133">Transmembrane helix</keyword>
<dbReference type="Proteomes" id="UP000036426">
    <property type="component" value="Unassembled WGS sequence"/>
</dbReference>
<organism evidence="2 3">
    <name type="scientific">Photobacterium aphoticum</name>
    <dbReference type="NCBI Taxonomy" id="754436"/>
    <lineage>
        <taxon>Bacteria</taxon>
        <taxon>Pseudomonadati</taxon>
        <taxon>Pseudomonadota</taxon>
        <taxon>Gammaproteobacteria</taxon>
        <taxon>Vibrionales</taxon>
        <taxon>Vibrionaceae</taxon>
        <taxon>Photobacterium</taxon>
    </lineage>
</organism>
<protein>
    <submittedName>
        <fullName evidence="2">Uncharacterized protein</fullName>
    </submittedName>
</protein>
<dbReference type="PATRIC" id="fig|754436.4.peg.2604"/>
<dbReference type="EMBL" id="LDOV01000022">
    <property type="protein sequence ID" value="KLV00433.1"/>
    <property type="molecule type" value="Genomic_DNA"/>
</dbReference>
<gene>
    <name evidence="2" type="ORF">ABT58_12265</name>
</gene>
<evidence type="ECO:0000256" key="1">
    <source>
        <dbReference type="SAM" id="Phobius"/>
    </source>
</evidence>
<evidence type="ECO:0000313" key="2">
    <source>
        <dbReference type="EMBL" id="KLV00433.1"/>
    </source>
</evidence>
<proteinExistence type="predicted"/>
<reference evidence="2 3" key="1">
    <citation type="submission" date="2015-05" db="EMBL/GenBank/DDBJ databases">
        <title>Photobacterium galathea sp. nov.</title>
        <authorList>
            <person name="Machado H."/>
            <person name="Gram L."/>
        </authorList>
    </citation>
    <scope>NUCLEOTIDE SEQUENCE [LARGE SCALE GENOMIC DNA]</scope>
    <source>
        <strain evidence="2 3">DSM 25995</strain>
    </source>
</reference>
<accession>A0A0J1GL52</accession>
<keyword evidence="3" id="KW-1185">Reference proteome</keyword>
<keyword evidence="1" id="KW-0812">Transmembrane</keyword>
<sequence>MHFHQECRSPKSRLTSFLLTFVLGPFGLFYTSVPGALVLSFATVASIITAPNTDEVVLIGSMLKYWILAIGMGDLATMMHNRRLVN</sequence>
<dbReference type="AlphaFoldDB" id="A0A0J1GL52"/>
<comment type="caution">
    <text evidence="2">The sequence shown here is derived from an EMBL/GenBank/DDBJ whole genome shotgun (WGS) entry which is preliminary data.</text>
</comment>
<feature type="transmembrane region" description="Helical" evidence="1">
    <location>
        <begin position="21"/>
        <end position="50"/>
    </location>
</feature>
<evidence type="ECO:0000313" key="3">
    <source>
        <dbReference type="Proteomes" id="UP000036426"/>
    </source>
</evidence>
<dbReference type="RefSeq" id="WP_047874699.1">
    <property type="nucleotide sequence ID" value="NZ_BMYC01000004.1"/>
</dbReference>